<dbReference type="Proteomes" id="UP000078459">
    <property type="component" value="Unassembled WGS sequence"/>
</dbReference>
<evidence type="ECO:0000313" key="3">
    <source>
        <dbReference type="Proteomes" id="UP000078459"/>
    </source>
</evidence>
<organism evidence="2 3">
    <name type="scientific">Pedobacter psychrophilus</name>
    <dbReference type="NCBI Taxonomy" id="1826909"/>
    <lineage>
        <taxon>Bacteria</taxon>
        <taxon>Pseudomonadati</taxon>
        <taxon>Bacteroidota</taxon>
        <taxon>Sphingobacteriia</taxon>
        <taxon>Sphingobacteriales</taxon>
        <taxon>Sphingobacteriaceae</taxon>
        <taxon>Pedobacter</taxon>
    </lineage>
</organism>
<dbReference type="GO" id="GO:0004519">
    <property type="term" value="F:endonuclease activity"/>
    <property type="evidence" value="ECO:0007669"/>
    <property type="project" value="UniProtKB-KW"/>
</dbReference>
<comment type="caution">
    <text evidence="2">The sequence shown here is derived from an EMBL/GenBank/DDBJ whole genome shotgun (WGS) entry which is preliminary data.</text>
</comment>
<keyword evidence="2" id="KW-0255">Endonuclease</keyword>
<sequence length="156" mass="18399">MFKPIPLNLPQYPFKLSQKDDVVFIFDELRKKDLVLTPEEWVRQHFVKYLIIQKKYPKTLIKLEGGLKLNKLQKRTDILIFDRAGEPIILVECKATSVKIDQKVFDQAASYNMIHKVKFLVVSNGLKHYCCVLNYETNSYQFLEELPEFTPNIIDF</sequence>
<protein>
    <submittedName>
        <fullName evidence="2">Restriction endonuclease subunit R</fullName>
    </submittedName>
</protein>
<dbReference type="Gene3D" id="3.90.1570.30">
    <property type="match status" value="1"/>
</dbReference>
<dbReference type="InterPro" id="IPR029464">
    <property type="entry name" value="HSDR_N"/>
</dbReference>
<dbReference type="EMBL" id="LWHJ01000027">
    <property type="protein sequence ID" value="OAQ39844.1"/>
    <property type="molecule type" value="Genomic_DNA"/>
</dbReference>
<keyword evidence="2" id="KW-0378">Hydrolase</keyword>
<evidence type="ECO:0000259" key="1">
    <source>
        <dbReference type="Pfam" id="PF13588"/>
    </source>
</evidence>
<dbReference type="AlphaFoldDB" id="A0A179DG31"/>
<dbReference type="OrthoDB" id="9790377at2"/>
<reference evidence="2 3" key="2">
    <citation type="submission" date="2016-06" db="EMBL/GenBank/DDBJ databases">
        <title>Pedobacter psychrophilus sp. nov., isolated from Antarctic fragmentary rock.</title>
        <authorList>
            <person name="Svec P."/>
        </authorList>
    </citation>
    <scope>NUCLEOTIDE SEQUENCE [LARGE SCALE GENOMIC DNA]</scope>
    <source>
        <strain evidence="2 3">CCM 8644</strain>
    </source>
</reference>
<feature type="domain" description="Type I restriction enzyme R protein N-terminal" evidence="1">
    <location>
        <begin position="38"/>
        <end position="147"/>
    </location>
</feature>
<gene>
    <name evidence="2" type="ORF">A5893_09750</name>
</gene>
<keyword evidence="3" id="KW-1185">Reference proteome</keyword>
<keyword evidence="2" id="KW-0540">Nuclease</keyword>
<accession>A0A179DG31</accession>
<dbReference type="Pfam" id="PF13588">
    <property type="entry name" value="HSDR_N_2"/>
    <property type="match status" value="1"/>
</dbReference>
<dbReference type="STRING" id="1826909.A5893_09750"/>
<name>A0A179DG31_9SPHI</name>
<dbReference type="RefSeq" id="WP_068822564.1">
    <property type="nucleotide sequence ID" value="NZ_LWHJ01000027.1"/>
</dbReference>
<evidence type="ECO:0000313" key="2">
    <source>
        <dbReference type="EMBL" id="OAQ39844.1"/>
    </source>
</evidence>
<reference evidence="2 3" key="1">
    <citation type="submission" date="2016-04" db="EMBL/GenBank/DDBJ databases">
        <authorList>
            <person name="Evans L.H."/>
            <person name="Alamgir A."/>
            <person name="Owens N."/>
            <person name="Weber N.D."/>
            <person name="Virtaneva K."/>
            <person name="Barbian K."/>
            <person name="Babar A."/>
            <person name="Rosenke K."/>
        </authorList>
    </citation>
    <scope>NUCLEOTIDE SEQUENCE [LARGE SCALE GENOMIC DNA]</scope>
    <source>
        <strain evidence="2 3">CCM 8644</strain>
    </source>
</reference>
<proteinExistence type="predicted"/>